<dbReference type="GO" id="GO:0006123">
    <property type="term" value="P:mitochondrial electron transport, cytochrome c to oxygen"/>
    <property type="evidence" value="ECO:0007669"/>
    <property type="project" value="InterPro"/>
</dbReference>
<dbReference type="Gene3D" id="4.10.81.10">
    <property type="entry name" value="Cytochrome c oxidase, subunit 8"/>
    <property type="match status" value="1"/>
</dbReference>
<gene>
    <name evidence="10" type="ORF">BINO364_LOCUS16041</name>
</gene>
<keyword evidence="11" id="KW-1185">Reference proteome</keyword>
<accession>A0A8J9V6L9</accession>
<dbReference type="InterPro" id="IPR036548">
    <property type="entry name" value="Cyt_c_oxidase_su8_sf"/>
</dbReference>
<evidence type="ECO:0000256" key="9">
    <source>
        <dbReference type="SAM" id="Phobius"/>
    </source>
</evidence>
<evidence type="ECO:0000313" key="11">
    <source>
        <dbReference type="Proteomes" id="UP000838878"/>
    </source>
</evidence>
<keyword evidence="7" id="KW-0496">Mitochondrion</keyword>
<dbReference type="GO" id="GO:0005743">
    <property type="term" value="C:mitochondrial inner membrane"/>
    <property type="evidence" value="ECO:0007669"/>
    <property type="project" value="UniProtKB-SubCell"/>
</dbReference>
<dbReference type="AlphaFoldDB" id="A0A8J9V6L9"/>
<reference evidence="10" key="1">
    <citation type="submission" date="2021-12" db="EMBL/GenBank/DDBJ databases">
        <authorList>
            <person name="Martin H S."/>
        </authorList>
    </citation>
    <scope>NUCLEOTIDE SEQUENCE</scope>
</reference>
<dbReference type="UniPathway" id="UPA00705"/>
<comment type="similarity">
    <text evidence="3">Belongs to the cytochrome c oxidase VIII family.</text>
</comment>
<dbReference type="Proteomes" id="UP000838878">
    <property type="component" value="Chromosome 9"/>
</dbReference>
<feature type="non-terminal residue" evidence="10">
    <location>
        <position position="69"/>
    </location>
</feature>
<dbReference type="SUPFAM" id="SSF81431">
    <property type="entry name" value="Mitochondrial cytochrome c oxidase subunit VIIIb (aka IX)"/>
    <property type="match status" value="1"/>
</dbReference>
<organism evidence="10 11">
    <name type="scientific">Brenthis ino</name>
    <name type="common">lesser marbled fritillary</name>
    <dbReference type="NCBI Taxonomy" id="405034"/>
    <lineage>
        <taxon>Eukaryota</taxon>
        <taxon>Metazoa</taxon>
        <taxon>Ecdysozoa</taxon>
        <taxon>Arthropoda</taxon>
        <taxon>Hexapoda</taxon>
        <taxon>Insecta</taxon>
        <taxon>Pterygota</taxon>
        <taxon>Neoptera</taxon>
        <taxon>Endopterygota</taxon>
        <taxon>Lepidoptera</taxon>
        <taxon>Glossata</taxon>
        <taxon>Ditrysia</taxon>
        <taxon>Papilionoidea</taxon>
        <taxon>Nymphalidae</taxon>
        <taxon>Heliconiinae</taxon>
        <taxon>Argynnini</taxon>
        <taxon>Brenthis</taxon>
    </lineage>
</organism>
<evidence type="ECO:0000256" key="6">
    <source>
        <dbReference type="ARBA" id="ARBA00022989"/>
    </source>
</evidence>
<dbReference type="EMBL" id="OV170229">
    <property type="protein sequence ID" value="CAH0731134.1"/>
    <property type="molecule type" value="Genomic_DNA"/>
</dbReference>
<dbReference type="InterPro" id="IPR003205">
    <property type="entry name" value="Cyt_c_oxidase_su8"/>
</dbReference>
<evidence type="ECO:0000256" key="8">
    <source>
        <dbReference type="ARBA" id="ARBA00023136"/>
    </source>
</evidence>
<dbReference type="Pfam" id="PF02285">
    <property type="entry name" value="COX8"/>
    <property type="match status" value="1"/>
</dbReference>
<keyword evidence="8 9" id="KW-0472">Membrane</keyword>
<protein>
    <submittedName>
        <fullName evidence="10">Uncharacterized protein</fullName>
    </submittedName>
</protein>
<dbReference type="OrthoDB" id="6093252at2759"/>
<dbReference type="GO" id="GO:0045277">
    <property type="term" value="C:respiratory chain complex IV"/>
    <property type="evidence" value="ECO:0007669"/>
    <property type="project" value="InterPro"/>
</dbReference>
<comment type="subcellular location">
    <subcellularLocation>
        <location evidence="1">Mitochondrion inner membrane</location>
        <topology evidence="1">Single-pass membrane protein</topology>
    </subcellularLocation>
</comment>
<evidence type="ECO:0000256" key="2">
    <source>
        <dbReference type="ARBA" id="ARBA00004673"/>
    </source>
</evidence>
<keyword evidence="5" id="KW-0999">Mitochondrion inner membrane</keyword>
<keyword evidence="6 9" id="KW-1133">Transmembrane helix</keyword>
<name>A0A8J9V6L9_9NEOP</name>
<evidence type="ECO:0000256" key="5">
    <source>
        <dbReference type="ARBA" id="ARBA00022792"/>
    </source>
</evidence>
<proteinExistence type="inferred from homology"/>
<sequence length="69" mass="7821">MFAIRNLIRPTQQFAKNAVQARNMSGIAIPARNKITRGETIFLAGSMVVVWLAIPAWVLVNIKHYRDKN</sequence>
<evidence type="ECO:0000256" key="4">
    <source>
        <dbReference type="ARBA" id="ARBA00022692"/>
    </source>
</evidence>
<evidence type="ECO:0000256" key="1">
    <source>
        <dbReference type="ARBA" id="ARBA00004434"/>
    </source>
</evidence>
<keyword evidence="4 9" id="KW-0812">Transmembrane</keyword>
<feature type="transmembrane region" description="Helical" evidence="9">
    <location>
        <begin position="41"/>
        <end position="60"/>
    </location>
</feature>
<evidence type="ECO:0000313" key="10">
    <source>
        <dbReference type="EMBL" id="CAH0731134.1"/>
    </source>
</evidence>
<comment type="pathway">
    <text evidence="2">Energy metabolism; oxidative phosphorylation.</text>
</comment>
<evidence type="ECO:0000256" key="3">
    <source>
        <dbReference type="ARBA" id="ARBA00010117"/>
    </source>
</evidence>
<evidence type="ECO:0000256" key="7">
    <source>
        <dbReference type="ARBA" id="ARBA00023128"/>
    </source>
</evidence>